<proteinExistence type="predicted"/>
<dbReference type="Proteomes" id="UP000254889">
    <property type="component" value="Chromosome"/>
</dbReference>
<name>A0A345ZVM8_9HYPH</name>
<dbReference type="InterPro" id="IPR029058">
    <property type="entry name" value="AB_hydrolase_fold"/>
</dbReference>
<dbReference type="InterPro" id="IPR050300">
    <property type="entry name" value="GDXG_lipolytic_enzyme"/>
</dbReference>
<dbReference type="Gene3D" id="3.40.50.1820">
    <property type="entry name" value="alpha/beta hydrolase"/>
    <property type="match status" value="1"/>
</dbReference>
<evidence type="ECO:0000256" key="2">
    <source>
        <dbReference type="SAM" id="MobiDB-lite"/>
    </source>
</evidence>
<dbReference type="SUPFAM" id="SSF53474">
    <property type="entry name" value="alpha/beta-Hydrolases"/>
    <property type="match status" value="1"/>
</dbReference>
<reference evidence="4 5" key="1">
    <citation type="submission" date="2018-07" db="EMBL/GenBank/DDBJ databases">
        <authorList>
            <person name="Quirk P.G."/>
            <person name="Krulwich T.A."/>
        </authorList>
    </citation>
    <scope>NUCLEOTIDE SEQUENCE [LARGE SCALE GENOMIC DNA]</scope>
    <source>
        <strain evidence="4 5">CC-BB4</strain>
    </source>
</reference>
<evidence type="ECO:0000256" key="1">
    <source>
        <dbReference type="ARBA" id="ARBA00022801"/>
    </source>
</evidence>
<organism evidence="4 5">
    <name type="scientific">Pseudolabrys taiwanensis</name>
    <dbReference type="NCBI Taxonomy" id="331696"/>
    <lineage>
        <taxon>Bacteria</taxon>
        <taxon>Pseudomonadati</taxon>
        <taxon>Pseudomonadota</taxon>
        <taxon>Alphaproteobacteria</taxon>
        <taxon>Hyphomicrobiales</taxon>
        <taxon>Xanthobacteraceae</taxon>
        <taxon>Pseudolabrys</taxon>
    </lineage>
</organism>
<dbReference type="AlphaFoldDB" id="A0A345ZVM8"/>
<dbReference type="EMBL" id="CP031417">
    <property type="protein sequence ID" value="AXK80975.1"/>
    <property type="molecule type" value="Genomic_DNA"/>
</dbReference>
<gene>
    <name evidence="4" type="ORF">DW352_10905</name>
</gene>
<feature type="compositionally biased region" description="Basic and acidic residues" evidence="2">
    <location>
        <begin position="95"/>
        <end position="105"/>
    </location>
</feature>
<sequence>MIVGASPFEIGDGDLAIGALAQRTQEFGRCQCLDVAVALQRLLVRIHRIGDIDREHEFDVDRHGAGVLVGEAGEMRGGGAGGRESRCDDQSGDGRITRSPHEQMLARHTGKGKTNEWSVDCYSDGTDPPGRHRLGLRSNFSWTPLGKANMSVDRRTLLRAAGAVGATAIGASAAHAAGCDIGPPAHDKGPLVWMNLDQIELDAAYDQATYAPTLGQILKRYATSSEEVRKRLGPPKRFSYGSTPVEGMDVYPAKNPNAPVFVFIHGGAWLRGEAKEYGYPAELFVNAGATYIALDFTGIGAAQGDLRVMAKQVRSGIAWAYKNIASYGGDPNRFYIGGHSSGGHLCGVALVTDWEKEFGLPPTFIKAGMCMSGMYDLKPVRLSKRSSYVKFDDDMEASMSTQRHLDKLRVPVVVTYGTFETPEFQRQSRDFVAAVKAAGKPVELVEAPSYNHFEMCETLGNPYGPNGRAALRMMGIG</sequence>
<dbReference type="KEGG" id="ptaw:DW352_10905"/>
<evidence type="ECO:0000313" key="4">
    <source>
        <dbReference type="EMBL" id="AXK80975.1"/>
    </source>
</evidence>
<dbReference type="GO" id="GO:0016787">
    <property type="term" value="F:hydrolase activity"/>
    <property type="evidence" value="ECO:0007669"/>
    <property type="project" value="UniProtKB-KW"/>
</dbReference>
<protein>
    <submittedName>
        <fullName evidence="4">Alpha/beta hydrolase</fullName>
    </submittedName>
</protein>
<dbReference type="InterPro" id="IPR049492">
    <property type="entry name" value="BD-FAE-like_dom"/>
</dbReference>
<feature type="domain" description="BD-FAE-like" evidence="3">
    <location>
        <begin position="248"/>
        <end position="357"/>
    </location>
</feature>
<dbReference type="PANTHER" id="PTHR48081">
    <property type="entry name" value="AB HYDROLASE SUPERFAMILY PROTEIN C4A8.06C"/>
    <property type="match status" value="1"/>
</dbReference>
<accession>A0A345ZVM8</accession>
<evidence type="ECO:0000259" key="3">
    <source>
        <dbReference type="Pfam" id="PF20434"/>
    </source>
</evidence>
<keyword evidence="1 4" id="KW-0378">Hydrolase</keyword>
<keyword evidence="5" id="KW-1185">Reference proteome</keyword>
<dbReference type="OrthoDB" id="9771666at2"/>
<evidence type="ECO:0000313" key="5">
    <source>
        <dbReference type="Proteomes" id="UP000254889"/>
    </source>
</evidence>
<feature type="region of interest" description="Disordered" evidence="2">
    <location>
        <begin position="72"/>
        <end position="110"/>
    </location>
</feature>
<dbReference type="PANTHER" id="PTHR48081:SF33">
    <property type="entry name" value="KYNURENINE FORMAMIDASE"/>
    <property type="match status" value="1"/>
</dbReference>
<dbReference type="Pfam" id="PF20434">
    <property type="entry name" value="BD-FAE"/>
    <property type="match status" value="1"/>
</dbReference>